<sequence>MYRNQNYAVEVSSNHDRKLKRRNGYHEFLLCRGCEDIIDKYENEATRLRDGINIYSRQINKVEAIISGLDYRRFKLFQLSILWRMGVSNLDLFKAVQLGPHQEAIRQMVYHGNPGEIGDFGCAIGCATYEGKLATTWVIPPEKSGLRLESNGIKITKYIVHFGGFHWHFYVAPHSKMDNYIIQYFLQKDGTFRTSADNILTPEVRKTVLALQKRHKHKSNS</sequence>
<accession>A0ABT5HXB5</accession>
<dbReference type="RefSeq" id="WP_272749187.1">
    <property type="nucleotide sequence ID" value="NZ_JAQQKX010000014.1"/>
</dbReference>
<name>A0ABT5HXB5_9CAUL</name>
<evidence type="ECO:0000313" key="1">
    <source>
        <dbReference type="EMBL" id="MDC7684717.1"/>
    </source>
</evidence>
<gene>
    <name evidence="1" type="ORF">PQU92_15640</name>
</gene>
<proteinExistence type="predicted"/>
<dbReference type="Proteomes" id="UP001214854">
    <property type="component" value="Unassembled WGS sequence"/>
</dbReference>
<comment type="caution">
    <text evidence="1">The sequence shown here is derived from an EMBL/GenBank/DDBJ whole genome shotgun (WGS) entry which is preliminary data.</text>
</comment>
<keyword evidence="2" id="KW-1185">Reference proteome</keyword>
<reference evidence="1 2" key="1">
    <citation type="submission" date="2023-01" db="EMBL/GenBank/DDBJ databases">
        <title>Novel species of the genus Asticcacaulis isolated from rivers.</title>
        <authorList>
            <person name="Lu H."/>
        </authorList>
    </citation>
    <scope>NUCLEOTIDE SEQUENCE [LARGE SCALE GENOMIC DNA]</scope>
    <source>
        <strain evidence="1 2">BYS171W</strain>
    </source>
</reference>
<dbReference type="EMBL" id="JAQQKX010000014">
    <property type="protein sequence ID" value="MDC7684717.1"/>
    <property type="molecule type" value="Genomic_DNA"/>
</dbReference>
<evidence type="ECO:0000313" key="2">
    <source>
        <dbReference type="Proteomes" id="UP001214854"/>
    </source>
</evidence>
<organism evidence="1 2">
    <name type="scientific">Asticcacaulis aquaticus</name>
    <dbReference type="NCBI Taxonomy" id="2984212"/>
    <lineage>
        <taxon>Bacteria</taxon>
        <taxon>Pseudomonadati</taxon>
        <taxon>Pseudomonadota</taxon>
        <taxon>Alphaproteobacteria</taxon>
        <taxon>Caulobacterales</taxon>
        <taxon>Caulobacteraceae</taxon>
        <taxon>Asticcacaulis</taxon>
    </lineage>
</organism>
<protein>
    <submittedName>
        <fullName evidence="1">Uncharacterized protein</fullName>
    </submittedName>
</protein>